<dbReference type="InterPro" id="IPR050126">
    <property type="entry name" value="Ap4A_hydrolase"/>
</dbReference>
<gene>
    <name evidence="3" type="ORF">SAMEA4384403_00562</name>
</gene>
<dbReference type="RefSeq" id="WP_158245677.1">
    <property type="nucleotide sequence ID" value="NZ_BMDM01000003.1"/>
</dbReference>
<evidence type="ECO:0000313" key="4">
    <source>
        <dbReference type="Proteomes" id="UP000242084"/>
    </source>
</evidence>
<dbReference type="InterPro" id="IPR029052">
    <property type="entry name" value="Metallo-depent_PP-like"/>
</dbReference>
<dbReference type="Pfam" id="PF12850">
    <property type="entry name" value="Metallophos_2"/>
    <property type="match status" value="1"/>
</dbReference>
<accession>A0A239YM67</accession>
<dbReference type="OrthoDB" id="9813918at2"/>
<reference evidence="3 4" key="1">
    <citation type="submission" date="2017-06" db="EMBL/GenBank/DDBJ databases">
        <authorList>
            <consortium name="Pathogen Informatics"/>
        </authorList>
    </citation>
    <scope>NUCLEOTIDE SEQUENCE [LARGE SCALE GENOMIC DNA]</scope>
    <source>
        <strain evidence="3 4">NCTC13839</strain>
    </source>
</reference>
<sequence>MKKIGLISDIHGNATAAREVIQDAKQNGVDEFWFLGDLFMPGPGRSELLHLLLESNTTTFVKGNWDGCLTSVIEEYETINYGDPEEVFIFKLVHYVMKDLTEEELKFMFNIPMTVEREIYGVKFHLSHNLPENFGGGDLIVQSPAENFAKLFEYTDAQIAIYGHIHQPVMRRVGMGDERVVINPGAVSTTQNKDSSYSILKVEECGKWSIEFRNLIHNHKQDLIEARRNDLSYYELYEDTVLNHIHHTHDVEGIDKVNKKYNYVHDLKAWLSDETMLTLMNKFRNKQLE</sequence>
<dbReference type="PIRSF" id="PIRSF000883">
    <property type="entry name" value="Pesterase_MJ0912"/>
    <property type="match status" value="1"/>
</dbReference>
<comment type="similarity">
    <text evidence="1">Belongs to the metallophosphoesterase superfamily. YfcE family.</text>
</comment>
<dbReference type="AlphaFoldDB" id="A0A239YM67"/>
<evidence type="ECO:0000259" key="2">
    <source>
        <dbReference type="Pfam" id="PF12850"/>
    </source>
</evidence>
<dbReference type="KEGG" id="sste:SAMEA4384403_0562"/>
<dbReference type="PANTHER" id="PTHR42850">
    <property type="entry name" value="METALLOPHOSPHOESTERASE"/>
    <property type="match status" value="1"/>
</dbReference>
<proteinExistence type="inferred from homology"/>
<name>A0A239YM67_9STAP</name>
<dbReference type="GO" id="GO:0005737">
    <property type="term" value="C:cytoplasm"/>
    <property type="evidence" value="ECO:0007669"/>
    <property type="project" value="TreeGrafter"/>
</dbReference>
<feature type="domain" description="Calcineurin-like phosphoesterase" evidence="2">
    <location>
        <begin position="3"/>
        <end position="204"/>
    </location>
</feature>
<dbReference type="EMBL" id="LT906462">
    <property type="protein sequence ID" value="SNV59543.1"/>
    <property type="molecule type" value="Genomic_DNA"/>
</dbReference>
<dbReference type="InterPro" id="IPR024654">
    <property type="entry name" value="Calcineurin-like_PHP_lpxH"/>
</dbReference>
<dbReference type="Proteomes" id="UP000242084">
    <property type="component" value="Chromosome 1"/>
</dbReference>
<evidence type="ECO:0000313" key="3">
    <source>
        <dbReference type="EMBL" id="SNV59543.1"/>
    </source>
</evidence>
<dbReference type="PANTHER" id="PTHR42850:SF2">
    <property type="entry name" value="BLL5683 PROTEIN"/>
    <property type="match status" value="1"/>
</dbReference>
<dbReference type="Gene3D" id="3.60.21.10">
    <property type="match status" value="1"/>
</dbReference>
<dbReference type="SUPFAM" id="SSF56300">
    <property type="entry name" value="Metallo-dependent phosphatases"/>
    <property type="match status" value="1"/>
</dbReference>
<evidence type="ECO:0000256" key="1">
    <source>
        <dbReference type="ARBA" id="ARBA00008950"/>
    </source>
</evidence>
<protein>
    <submittedName>
        <fullName evidence="3">Metallophosphoesterase</fullName>
    </submittedName>
</protein>
<keyword evidence="4" id="KW-1185">Reference proteome</keyword>
<dbReference type="InterPro" id="IPR011152">
    <property type="entry name" value="Pesterase_MJ0912"/>
</dbReference>
<dbReference type="GO" id="GO:0016791">
    <property type="term" value="F:phosphatase activity"/>
    <property type="evidence" value="ECO:0007669"/>
    <property type="project" value="TreeGrafter"/>
</dbReference>
<organism evidence="3 4">
    <name type="scientific">Mammaliicoccus stepanovicii</name>
    <dbReference type="NCBI Taxonomy" id="643214"/>
    <lineage>
        <taxon>Bacteria</taxon>
        <taxon>Bacillati</taxon>
        <taxon>Bacillota</taxon>
        <taxon>Bacilli</taxon>
        <taxon>Bacillales</taxon>
        <taxon>Staphylococcaceae</taxon>
        <taxon>Mammaliicoccus</taxon>
    </lineage>
</organism>